<protein>
    <submittedName>
        <fullName evidence="2">Uncharacterized protein</fullName>
    </submittedName>
</protein>
<evidence type="ECO:0000313" key="2">
    <source>
        <dbReference type="EMBL" id="JAE22934.1"/>
    </source>
</evidence>
<dbReference type="AlphaFoldDB" id="A0A0A9GHL6"/>
<sequence length="139" mass="15437">MAPYLIGNPNSTPKASSRSTADATIGPRGPCRCLHLLQHLRQQRRWDPSQHRLDALHRTRTRRCAPRRACMSSRTRCTAAPSSLAPPPWTPPPRAPRTALPQPPPRRTTTRARIPGHQPAASASCWDGAATLAHLRWPR</sequence>
<name>A0A0A9GHL6_ARUDO</name>
<feature type="compositionally biased region" description="Pro residues" evidence="1">
    <location>
        <begin position="84"/>
        <end position="106"/>
    </location>
</feature>
<feature type="region of interest" description="Disordered" evidence="1">
    <location>
        <begin position="51"/>
        <end position="122"/>
    </location>
</feature>
<accession>A0A0A9GHL6</accession>
<proteinExistence type="predicted"/>
<dbReference type="EMBL" id="GBRH01174962">
    <property type="protein sequence ID" value="JAE22934.1"/>
    <property type="molecule type" value="Transcribed_RNA"/>
</dbReference>
<feature type="compositionally biased region" description="Polar residues" evidence="1">
    <location>
        <begin position="8"/>
        <end position="22"/>
    </location>
</feature>
<reference evidence="2" key="2">
    <citation type="journal article" date="2015" name="Data Brief">
        <title>Shoot transcriptome of the giant reed, Arundo donax.</title>
        <authorList>
            <person name="Barrero R.A."/>
            <person name="Guerrero F.D."/>
            <person name="Moolhuijzen P."/>
            <person name="Goolsby J.A."/>
            <person name="Tidwell J."/>
            <person name="Bellgard S.E."/>
            <person name="Bellgard M.I."/>
        </authorList>
    </citation>
    <scope>NUCLEOTIDE SEQUENCE</scope>
    <source>
        <tissue evidence="2">Shoot tissue taken approximately 20 cm above the soil surface</tissue>
    </source>
</reference>
<evidence type="ECO:0000256" key="1">
    <source>
        <dbReference type="SAM" id="MobiDB-lite"/>
    </source>
</evidence>
<reference evidence="2" key="1">
    <citation type="submission" date="2014-09" db="EMBL/GenBank/DDBJ databases">
        <authorList>
            <person name="Magalhaes I.L.F."/>
            <person name="Oliveira U."/>
            <person name="Santos F.R."/>
            <person name="Vidigal T.H.D.A."/>
            <person name="Brescovit A.D."/>
            <person name="Santos A.J."/>
        </authorList>
    </citation>
    <scope>NUCLEOTIDE SEQUENCE</scope>
    <source>
        <tissue evidence="2">Shoot tissue taken approximately 20 cm above the soil surface</tissue>
    </source>
</reference>
<organism evidence="2">
    <name type="scientific">Arundo donax</name>
    <name type="common">Giant reed</name>
    <name type="synonym">Donax arundinaceus</name>
    <dbReference type="NCBI Taxonomy" id="35708"/>
    <lineage>
        <taxon>Eukaryota</taxon>
        <taxon>Viridiplantae</taxon>
        <taxon>Streptophyta</taxon>
        <taxon>Embryophyta</taxon>
        <taxon>Tracheophyta</taxon>
        <taxon>Spermatophyta</taxon>
        <taxon>Magnoliopsida</taxon>
        <taxon>Liliopsida</taxon>
        <taxon>Poales</taxon>
        <taxon>Poaceae</taxon>
        <taxon>PACMAD clade</taxon>
        <taxon>Arundinoideae</taxon>
        <taxon>Arundineae</taxon>
        <taxon>Arundo</taxon>
    </lineage>
</organism>
<feature type="region of interest" description="Disordered" evidence="1">
    <location>
        <begin position="1"/>
        <end position="24"/>
    </location>
</feature>